<dbReference type="Gene3D" id="3.30.1510.10">
    <property type="entry name" value="Domain 2, N(10)-formyltetrahydrofolate synthetase"/>
    <property type="match status" value="1"/>
</dbReference>
<dbReference type="Gene3D" id="3.40.50.300">
    <property type="entry name" value="P-loop containing nucleotide triphosphate hydrolases"/>
    <property type="match status" value="1"/>
</dbReference>
<reference evidence="7 8" key="1">
    <citation type="submission" date="2016-01" db="EMBL/GenBank/DDBJ databases">
        <title>High potential of lignocellulose degradation of a new Verrucomicrobia species.</title>
        <authorList>
            <person name="Wang Y."/>
            <person name="Shi Y."/>
            <person name="Qiu Z."/>
            <person name="Liu S."/>
            <person name="Yang H."/>
        </authorList>
    </citation>
    <scope>NUCLEOTIDE SEQUENCE [LARGE SCALE GENOMIC DNA]</scope>
    <source>
        <strain evidence="7 8">TSB47</strain>
    </source>
</reference>
<keyword evidence="3 6" id="KW-0436">Ligase</keyword>
<evidence type="ECO:0000256" key="1">
    <source>
        <dbReference type="ARBA" id="ARBA00004777"/>
    </source>
</evidence>
<dbReference type="EC" id="6.3.4.3" evidence="6"/>
<keyword evidence="8" id="KW-1185">Reference proteome</keyword>
<dbReference type="STRING" id="1184151.AW736_19445"/>
<keyword evidence="5 6" id="KW-0067">ATP-binding</keyword>
<dbReference type="HAMAP" id="MF_01543">
    <property type="entry name" value="FTHFS"/>
    <property type="match status" value="1"/>
</dbReference>
<proteinExistence type="inferred from homology"/>
<dbReference type="UniPathway" id="UPA00193"/>
<dbReference type="FunFam" id="3.10.410.10:FF:000001">
    <property type="entry name" value="Putative formate--tetrahydrofolate ligase"/>
    <property type="match status" value="1"/>
</dbReference>
<evidence type="ECO:0000256" key="2">
    <source>
        <dbReference type="ARBA" id="ARBA00022563"/>
    </source>
</evidence>
<dbReference type="InterPro" id="IPR020628">
    <property type="entry name" value="Formate_THF_ligase_CS"/>
</dbReference>
<evidence type="ECO:0000256" key="4">
    <source>
        <dbReference type="ARBA" id="ARBA00022741"/>
    </source>
</evidence>
<dbReference type="EMBL" id="LRRQ01000137">
    <property type="protein sequence ID" value="OAM88345.1"/>
    <property type="molecule type" value="Genomic_DNA"/>
</dbReference>
<comment type="catalytic activity">
    <reaction evidence="6">
        <text>(6S)-5,6,7,8-tetrahydrofolate + formate + ATP = (6R)-10-formyltetrahydrofolate + ADP + phosphate</text>
        <dbReference type="Rhea" id="RHEA:20221"/>
        <dbReference type="ChEBI" id="CHEBI:15740"/>
        <dbReference type="ChEBI" id="CHEBI:30616"/>
        <dbReference type="ChEBI" id="CHEBI:43474"/>
        <dbReference type="ChEBI" id="CHEBI:57453"/>
        <dbReference type="ChEBI" id="CHEBI:195366"/>
        <dbReference type="ChEBI" id="CHEBI:456216"/>
        <dbReference type="EC" id="6.3.4.3"/>
    </reaction>
</comment>
<accession>A0A178IGT5</accession>
<dbReference type="Gene3D" id="3.10.410.10">
    <property type="entry name" value="Formyltetrahydrofolate synthetase, domain 3"/>
    <property type="match status" value="1"/>
</dbReference>
<protein>
    <recommendedName>
        <fullName evidence="6">Formate--tetrahydrofolate ligase</fullName>
        <ecNumber evidence="6">6.3.4.3</ecNumber>
    </recommendedName>
    <alternativeName>
        <fullName evidence="6">Formyltetrahydrofolate synthetase</fullName>
        <shortName evidence="6">FHS</shortName>
        <shortName evidence="6">FTHFS</shortName>
    </alternativeName>
</protein>
<evidence type="ECO:0000313" key="7">
    <source>
        <dbReference type="EMBL" id="OAM88345.1"/>
    </source>
</evidence>
<dbReference type="RefSeq" id="WP_068771946.1">
    <property type="nucleotide sequence ID" value="NZ_CP109796.1"/>
</dbReference>
<dbReference type="Pfam" id="PF01268">
    <property type="entry name" value="FTHFS"/>
    <property type="match status" value="1"/>
</dbReference>
<dbReference type="InterPro" id="IPR000559">
    <property type="entry name" value="Formate_THF_ligase"/>
</dbReference>
<dbReference type="OrthoDB" id="9761733at2"/>
<dbReference type="SUPFAM" id="SSF52540">
    <property type="entry name" value="P-loop containing nucleoside triphosphate hydrolases"/>
    <property type="match status" value="1"/>
</dbReference>
<gene>
    <name evidence="6" type="primary">fhs</name>
    <name evidence="7" type="ORF">AW736_19445</name>
</gene>
<evidence type="ECO:0000256" key="6">
    <source>
        <dbReference type="HAMAP-Rule" id="MF_01543"/>
    </source>
</evidence>
<keyword evidence="2 6" id="KW-0554">One-carbon metabolism</keyword>
<dbReference type="NCBIfam" id="NF010030">
    <property type="entry name" value="PRK13505.1"/>
    <property type="match status" value="1"/>
</dbReference>
<dbReference type="Proteomes" id="UP000078486">
    <property type="component" value="Unassembled WGS sequence"/>
</dbReference>
<name>A0A178IGT5_9BACT</name>
<dbReference type="GO" id="GO:0005524">
    <property type="term" value="F:ATP binding"/>
    <property type="evidence" value="ECO:0007669"/>
    <property type="project" value="UniProtKB-UniRule"/>
</dbReference>
<evidence type="ECO:0000256" key="5">
    <source>
        <dbReference type="ARBA" id="ARBA00022840"/>
    </source>
</evidence>
<dbReference type="GO" id="GO:0035999">
    <property type="term" value="P:tetrahydrofolate interconversion"/>
    <property type="evidence" value="ECO:0007669"/>
    <property type="project" value="UniProtKB-UniRule"/>
</dbReference>
<comment type="similarity">
    <text evidence="6">Belongs to the formate--tetrahydrofolate ligase family.</text>
</comment>
<dbReference type="InterPro" id="IPR027417">
    <property type="entry name" value="P-loop_NTPase"/>
</dbReference>
<comment type="pathway">
    <text evidence="1 6">One-carbon metabolism; tetrahydrofolate interconversion.</text>
</comment>
<organism evidence="7 8">
    <name type="scientific">Termitidicoccus mucosus</name>
    <dbReference type="NCBI Taxonomy" id="1184151"/>
    <lineage>
        <taxon>Bacteria</taxon>
        <taxon>Pseudomonadati</taxon>
        <taxon>Verrucomicrobiota</taxon>
        <taxon>Opitutia</taxon>
        <taxon>Opitutales</taxon>
        <taxon>Opitutaceae</taxon>
        <taxon>Termitidicoccus</taxon>
    </lineage>
</organism>
<feature type="binding site" evidence="6">
    <location>
        <begin position="55"/>
        <end position="62"/>
    </location>
    <ligand>
        <name>ATP</name>
        <dbReference type="ChEBI" id="CHEBI:30616"/>
    </ligand>
</feature>
<dbReference type="PROSITE" id="PS00722">
    <property type="entry name" value="FTHFS_2"/>
    <property type="match status" value="1"/>
</dbReference>
<dbReference type="GO" id="GO:0004329">
    <property type="term" value="F:formate-tetrahydrofolate ligase activity"/>
    <property type="evidence" value="ECO:0007669"/>
    <property type="project" value="UniProtKB-UniRule"/>
</dbReference>
<keyword evidence="4 6" id="KW-0547">Nucleotide-binding</keyword>
<comment type="caution">
    <text evidence="7">The sequence shown here is derived from an EMBL/GenBank/DDBJ whole genome shotgun (WGS) entry which is preliminary data.</text>
</comment>
<evidence type="ECO:0000256" key="3">
    <source>
        <dbReference type="ARBA" id="ARBA00022598"/>
    </source>
</evidence>
<dbReference type="AlphaFoldDB" id="A0A178IGT5"/>
<evidence type="ECO:0000313" key="8">
    <source>
        <dbReference type="Proteomes" id="UP000078486"/>
    </source>
</evidence>
<sequence length="552" mass="57858">MLPLPTLAQNLGIAPEHLIQYGRDKAKVALEALEAARARRPRPGKLILVSAITPTPAGEGKTVTSIGLAQGLRKLDRSVALALRQPSMGPVFGRKGGATGGGLSTVQPATDINLHFTGDFHAVTAAHNLLASVIDNALHRGQTRLAPGGVLWKRVLDANDRALRSVRVAVGDPGERLSGFDITAASEIMAILCLAASRDDLRARLDRLVVGFTADGEPVPACEFRVTGALMALLRDALLPNLVQSAEGVPAFVHGGPFANIAHGCNSILATRMALAHADYVVTEAGFAFDLGGEKFIDIKCRQSGLAPDAIVIVATIRALKMHGGMPRDALAAPDLPAIRCGLENLRAHVGAAASFNRPVVVAINHFPTDTDAELALVRDFCAAELRVPCALSQVFARGGEGGTELAGAVLSLFDGADAAAAISYPKLEYVYPDDIPVTEKINTIARRIYGASGVDILPGAAARLVLFERAGFGRLPICMAKTQDSLTDDPKKPGRPQGFRITVRDFELAAGAGFIVALTGKMLRMPALPKVPAAEKIDLAPDGAITGIMGT</sequence>